<name>A0ACC2X9V0_9TREE</name>
<gene>
    <name evidence="1" type="ORF">QFC22_002722</name>
</gene>
<comment type="caution">
    <text evidence="1">The sequence shown here is derived from an EMBL/GenBank/DDBJ whole genome shotgun (WGS) entry which is preliminary data.</text>
</comment>
<organism evidence="1 2">
    <name type="scientific">Naganishia vaughanmartiniae</name>
    <dbReference type="NCBI Taxonomy" id="1424756"/>
    <lineage>
        <taxon>Eukaryota</taxon>
        <taxon>Fungi</taxon>
        <taxon>Dikarya</taxon>
        <taxon>Basidiomycota</taxon>
        <taxon>Agaricomycotina</taxon>
        <taxon>Tremellomycetes</taxon>
        <taxon>Filobasidiales</taxon>
        <taxon>Filobasidiaceae</taxon>
        <taxon>Naganishia</taxon>
    </lineage>
</organism>
<accession>A0ACC2X9V0</accession>
<sequence>MLTSHSIQLHFLTYLSGYPPDDLDMTSIQPSPMTSTIVLPPFQAQMAMSPRSEQENTMYHPATPFPTHTVPNTIPFGTTAKKNKKYPYARPRRATTRLAGPKTAVTGETGKKAPLQAVKHRQNFSLGRQQVQQIHRNVSFSKPPHKHGPMETDTYPPSSTTLSSINERSYVKPTQSQTAFVPLKLPRVKIPPVDPSAFCYGRLAQVPPPYVLSHVKQAAPEMLRYASLYRPIESCSFPNAPNSASPPSATFPNSHQRPIDIVPSDTVRFGIPAGRTPPMDSVFQHLGGGLEPTHCLAVRPRSRSTQGQQSSNKETSFGSAGNAEEGEVGRMIPIHQMVYASQCAYFPRPVVYVPSDRSASTVTSPFSPSFTVSSSASTSQMPQSPVSPSSSMVGLAQESGTLQQRNTSARSESRSRRRRGSDASDRTVTSPPGMTTIAEESGPSFQLDHGLTTATSTRSINIVHDDPQISASTTLVENANNMEDLPCDTPVTRDTATEATSKSQPPVIQRLAALPVHSLFVRMQKIHKLWSNTVALGISDQMLWRVMDRAWDCFVSALRLKGGEAAYEVSLEAPRYGEWSLESQSEVVRKFSMATIRDANSRAGSVSSTSSGQ</sequence>
<keyword evidence="2" id="KW-1185">Reference proteome</keyword>
<evidence type="ECO:0000313" key="2">
    <source>
        <dbReference type="Proteomes" id="UP001243375"/>
    </source>
</evidence>
<dbReference type="EMBL" id="JASBWU010000006">
    <property type="protein sequence ID" value="KAJ9120788.1"/>
    <property type="molecule type" value="Genomic_DNA"/>
</dbReference>
<evidence type="ECO:0000313" key="1">
    <source>
        <dbReference type="EMBL" id="KAJ9120788.1"/>
    </source>
</evidence>
<protein>
    <submittedName>
        <fullName evidence="1">Uncharacterized protein</fullName>
    </submittedName>
</protein>
<reference evidence="1" key="1">
    <citation type="submission" date="2023-04" db="EMBL/GenBank/DDBJ databases">
        <title>Draft Genome sequencing of Naganishia species isolated from polar environments using Oxford Nanopore Technology.</title>
        <authorList>
            <person name="Leo P."/>
            <person name="Venkateswaran K."/>
        </authorList>
    </citation>
    <scope>NUCLEOTIDE SEQUENCE</scope>
    <source>
        <strain evidence="1">MNA-CCFEE 5425</strain>
    </source>
</reference>
<proteinExistence type="predicted"/>
<dbReference type="Proteomes" id="UP001243375">
    <property type="component" value="Unassembled WGS sequence"/>
</dbReference>